<feature type="compositionally biased region" description="Basic residues" evidence="1">
    <location>
        <begin position="1285"/>
        <end position="1295"/>
    </location>
</feature>
<feature type="region of interest" description="Disordered" evidence="1">
    <location>
        <begin position="1117"/>
        <end position="1302"/>
    </location>
</feature>
<reference evidence="3 4" key="1">
    <citation type="journal article" date="2012" name="Genome Biol.">
        <title>Genome and low-iron response of an oceanic diatom adapted to chronic iron limitation.</title>
        <authorList>
            <person name="Lommer M."/>
            <person name="Specht M."/>
            <person name="Roy A.S."/>
            <person name="Kraemer L."/>
            <person name="Andreson R."/>
            <person name="Gutowska M.A."/>
            <person name="Wolf J."/>
            <person name="Bergner S.V."/>
            <person name="Schilhabel M.B."/>
            <person name="Klostermeier U.C."/>
            <person name="Beiko R.G."/>
            <person name="Rosenstiel P."/>
            <person name="Hippler M."/>
            <person name="Laroche J."/>
        </authorList>
    </citation>
    <scope>NUCLEOTIDE SEQUENCE [LARGE SCALE GENOMIC DNA]</scope>
    <source>
        <strain evidence="3 4">CCMP1005</strain>
    </source>
</reference>
<proteinExistence type="predicted"/>
<sequence>RALRRLRRLELEAKGRELQDDSLVKEDDASTAGIASVEDVPTANIHNQDDHARPSDPSGGGNGVGAGHASQAQTSNVHSHSGHDTPESTASLSAGTEEEGQDTIIECDPNVLSLNQLIHCNAFLEANKDDADGLQGGQEWRPPTRTPTTSPTDGPTASPTQEPSAGPTQSPTHSPSSPPTPAPSDLPSEYPSLSPSTLEPTEFPTFNPTLRGDPWVLRGTIYYDRNANRIRDTVDTYDMGRDVEHNFGLGGVTVELHECDPDTNKALAQEGSDSGYGRTSFASTISLGYDVVMRSALAPRNEGGGKYNLINIMVDRSYFIVVRAPDGFLLTGGVCNDAVPEWRCRYTAADIFVQAYNTNGGRRGRRSLLSRHDYQNLNFRGLSRRLIRGSSALDRRGLSYEEDANLGIREGRSERCVSVDRSGFADSLLNVGVLRVGDNQLDFTEVEMDLDLDGQEASMTLQDRLLRKNARPIEIEDGLTTFTLLQSDKDAIGEITAEVLASAIEANLSANGVELDEVNPIDVLFVQDGSSDDSDLSSTHEKTSAADGSDSGISKRRNKQASRLSVKLVVRGHYDRELDVDFDAIVQDSINRKFYTIRRELTFYNQYCRDQTTKVLDLGFKLEDFSEIRSKKGVDKPAQRLIKGSVDDDDDAFSSACAQERILPEYFDASLNGLEIKAKPKMVTYIVEDGSGPSLGMVIGIVVGVAVVALGILAFAYNRKKKNEPKALKATPSENETAPTSQSGGHALREGAEMVEHPQNNSINVLTSDDKSKPAKTASASTSSGSSSERHNANSGSEERRGAVDIEPNKGSSDHILSNFELHMRSSTSKEEGDPVSGEGVILSNFELHMGLSNGSTPKETTAKTEEESPSSDCSAKELNQVKIPQAILEKDRRARAMTRNSLMQSFKNFDDATRSSTFEVPKIISLNFSSSSNSSSDSSSDSSCESSSDEDEDSVDVEALVRERRMRRAADKKKREAEMKPKSVKNNNEKGGKPKTTQLRRSSKCDLAIEDIKRKESSKQKRKNAKGSSHDDLALEHRKMRSNKKTREQSTTEDLAANSRRKKSSVEELNQVKIPQAILEKDRRARAMNRNLLMQSFKNFDDATRSSTFEVPKIISLDFSSSSDSSSESSSDEDSSDKKSYAKGGKSKTTGPSQNRKLQRRSSKCDLAIEDIKRKESSKQKRKNAKGSSHDDLALEHRKMRSYKKTREQSTTEDLAANGRRKNSKKKKGSNKASRRKPGSQKEKDRLASQSKPKKSSMDPERSGRPALRRLHSKDDSDIEFQLRKKASKKRRAKIRSDTSI</sequence>
<feature type="compositionally biased region" description="Basic and acidic residues" evidence="1">
    <location>
        <begin position="1171"/>
        <end position="1180"/>
    </location>
</feature>
<feature type="compositionally biased region" description="Polar residues" evidence="1">
    <location>
        <begin position="1148"/>
        <end position="1157"/>
    </location>
</feature>
<feature type="compositionally biased region" description="Low complexity" evidence="1">
    <location>
        <begin position="930"/>
        <end position="947"/>
    </location>
</feature>
<feature type="region of interest" description="Disordered" evidence="1">
    <location>
        <begin position="763"/>
        <end position="814"/>
    </location>
</feature>
<dbReference type="Proteomes" id="UP000266841">
    <property type="component" value="Unassembled WGS sequence"/>
</dbReference>
<organism evidence="3 4">
    <name type="scientific">Thalassiosira oceanica</name>
    <name type="common">Marine diatom</name>
    <dbReference type="NCBI Taxonomy" id="159749"/>
    <lineage>
        <taxon>Eukaryota</taxon>
        <taxon>Sar</taxon>
        <taxon>Stramenopiles</taxon>
        <taxon>Ochrophyta</taxon>
        <taxon>Bacillariophyta</taxon>
        <taxon>Coscinodiscophyceae</taxon>
        <taxon>Thalassiosirophycidae</taxon>
        <taxon>Thalassiosirales</taxon>
        <taxon>Thalassiosiraceae</taxon>
        <taxon>Thalassiosira</taxon>
    </lineage>
</organism>
<feature type="transmembrane region" description="Helical" evidence="2">
    <location>
        <begin position="695"/>
        <end position="717"/>
    </location>
</feature>
<feature type="region of interest" description="Disordered" evidence="1">
    <location>
        <begin position="130"/>
        <end position="210"/>
    </location>
</feature>
<dbReference type="EMBL" id="AGNL01003062">
    <property type="protein sequence ID" value="EJK75219.1"/>
    <property type="molecule type" value="Genomic_DNA"/>
</dbReference>
<keyword evidence="2" id="KW-0472">Membrane</keyword>
<dbReference type="eggNOG" id="ENOG502R2NK">
    <property type="taxonomic scope" value="Eukaryota"/>
</dbReference>
<protein>
    <submittedName>
        <fullName evidence="3">Uncharacterized protein</fullName>
    </submittedName>
</protein>
<feature type="region of interest" description="Disordered" evidence="1">
    <location>
        <begin position="850"/>
        <end position="895"/>
    </location>
</feature>
<feature type="region of interest" description="Disordered" evidence="1">
    <location>
        <begin position="13"/>
        <end position="101"/>
    </location>
</feature>
<keyword evidence="2" id="KW-1133">Transmembrane helix</keyword>
<feature type="region of interest" description="Disordered" evidence="1">
    <location>
        <begin position="531"/>
        <end position="558"/>
    </location>
</feature>
<feature type="region of interest" description="Disordered" evidence="1">
    <location>
        <begin position="928"/>
        <end position="1084"/>
    </location>
</feature>
<feature type="compositionally biased region" description="Basic and acidic residues" evidence="1">
    <location>
        <begin position="974"/>
        <end position="993"/>
    </location>
</feature>
<feature type="compositionally biased region" description="Basic and acidic residues" evidence="1">
    <location>
        <begin position="788"/>
        <end position="808"/>
    </location>
</feature>
<feature type="compositionally biased region" description="Low complexity" evidence="1">
    <location>
        <begin position="1121"/>
        <end position="1130"/>
    </location>
</feature>
<name>K0TDP7_THAOC</name>
<feature type="compositionally biased region" description="Basic and acidic residues" evidence="1">
    <location>
        <begin position="1011"/>
        <end position="1020"/>
    </location>
</feature>
<accession>K0TDP7</accession>
<gene>
    <name evidence="3" type="ORF">THAOC_03066</name>
</gene>
<evidence type="ECO:0000313" key="3">
    <source>
        <dbReference type="EMBL" id="EJK75219.1"/>
    </source>
</evidence>
<evidence type="ECO:0000256" key="2">
    <source>
        <dbReference type="SAM" id="Phobius"/>
    </source>
</evidence>
<keyword evidence="4" id="KW-1185">Reference proteome</keyword>
<feature type="non-terminal residue" evidence="3">
    <location>
        <position position="1"/>
    </location>
</feature>
<feature type="compositionally biased region" description="Low complexity" evidence="1">
    <location>
        <begin position="775"/>
        <end position="787"/>
    </location>
</feature>
<feature type="compositionally biased region" description="Basic and acidic residues" evidence="1">
    <location>
        <begin position="13"/>
        <end position="28"/>
    </location>
</feature>
<feature type="compositionally biased region" description="Polar residues" evidence="1">
    <location>
        <begin position="70"/>
        <end position="79"/>
    </location>
</feature>
<evidence type="ECO:0000256" key="1">
    <source>
        <dbReference type="SAM" id="MobiDB-lite"/>
    </source>
</evidence>
<feature type="region of interest" description="Disordered" evidence="1">
    <location>
        <begin position="725"/>
        <end position="746"/>
    </location>
</feature>
<keyword evidence="2" id="KW-0812">Transmembrane</keyword>
<comment type="caution">
    <text evidence="3">The sequence shown here is derived from an EMBL/GenBank/DDBJ whole genome shotgun (WGS) entry which is preliminary data.</text>
</comment>
<feature type="compositionally biased region" description="Polar residues" evidence="1">
    <location>
        <begin position="732"/>
        <end position="744"/>
    </location>
</feature>
<feature type="compositionally biased region" description="Basic and acidic residues" evidence="1">
    <location>
        <begin position="1189"/>
        <end position="1198"/>
    </location>
</feature>
<feature type="compositionally biased region" description="Basic and acidic residues" evidence="1">
    <location>
        <begin position="1029"/>
        <end position="1038"/>
    </location>
</feature>
<feature type="compositionally biased region" description="Acidic residues" evidence="1">
    <location>
        <begin position="948"/>
        <end position="957"/>
    </location>
</feature>
<feature type="compositionally biased region" description="Polar residues" evidence="1">
    <location>
        <begin position="191"/>
        <end position="208"/>
    </location>
</feature>
<evidence type="ECO:0000313" key="4">
    <source>
        <dbReference type="Proteomes" id="UP000266841"/>
    </source>
</evidence>
<feature type="compositionally biased region" description="Low complexity" evidence="1">
    <location>
        <begin position="146"/>
        <end position="160"/>
    </location>
</feature>
<feature type="compositionally biased region" description="Basic residues" evidence="1">
    <location>
        <begin position="1220"/>
        <end position="1240"/>
    </location>
</feature>